<keyword evidence="2" id="KW-0479">Metal-binding</keyword>
<feature type="region of interest" description="Disordered" evidence="6">
    <location>
        <begin position="154"/>
        <end position="178"/>
    </location>
</feature>
<evidence type="ECO:0000313" key="7">
    <source>
        <dbReference type="EMBL" id="KPI43059.1"/>
    </source>
</evidence>
<dbReference type="PANTHER" id="PTHR47338:SF25">
    <property type="entry name" value="TRANSCRIPTION FACTOR"/>
    <property type="match status" value="1"/>
</dbReference>
<comment type="caution">
    <text evidence="7">The sequence shown here is derived from an EMBL/GenBank/DDBJ whole genome shotgun (WGS) entry which is preliminary data.</text>
</comment>
<dbReference type="EMBL" id="LFJN01000006">
    <property type="protein sequence ID" value="KPI43059.1"/>
    <property type="molecule type" value="Genomic_DNA"/>
</dbReference>
<name>A0A0N0NPY4_9EURO</name>
<keyword evidence="3" id="KW-0805">Transcription regulation</keyword>
<evidence type="ECO:0000313" key="8">
    <source>
        <dbReference type="Proteomes" id="UP000038010"/>
    </source>
</evidence>
<reference evidence="7 8" key="1">
    <citation type="submission" date="2015-06" db="EMBL/GenBank/DDBJ databases">
        <title>Draft genome of the ant-associated black yeast Phialophora attae CBS 131958.</title>
        <authorList>
            <person name="Moreno L.F."/>
            <person name="Stielow B.J."/>
            <person name="de Hoog S."/>
            <person name="Vicente V.A."/>
            <person name="Weiss V.A."/>
            <person name="de Vries M."/>
            <person name="Cruz L.M."/>
            <person name="Souza E.M."/>
        </authorList>
    </citation>
    <scope>NUCLEOTIDE SEQUENCE [LARGE SCALE GENOMIC DNA]</scope>
    <source>
        <strain evidence="7 8">CBS 131958</strain>
    </source>
</reference>
<sequence length="404" mass="45301">MDRLVSYACWRPQTIDVDCVSINLPCPENVFTLDEPFKTPTLTTLPYPCEATRFGLSPYFITALEIWSQATYIQILGGLRHVSRVASTSVGAFDQLSTRLEAFNNSMPGSMQWSTPNRRAFRHIHQEGLFIHLHLTLLNTACIVNQESLPYPAEGRDAHRQGLLSDESNGTGTDQERSVTACVRASTEIVAILQEARNSDLQATNQLQSVVSAFAMLSAANVQLWIQYVQSRDRNAPQHAEARVESIIAMLESWKMTWPVAEDWLNTIRLLRRLYEATYAPISGSSDGQHLNNVADPPAQAADDAQDRPVARLIEGNGLPDFKERLVDKLRFTLLSSLEDMDARKRVLKPSMTTGRDQVELPASEIDEFEYWVPESYDFGLPDLYLSNTWPGLESGHLYAPDAV</sequence>
<evidence type="ECO:0000256" key="4">
    <source>
        <dbReference type="ARBA" id="ARBA00023163"/>
    </source>
</evidence>
<keyword evidence="4" id="KW-0804">Transcription</keyword>
<evidence type="ECO:0008006" key="9">
    <source>
        <dbReference type="Google" id="ProtNLM"/>
    </source>
</evidence>
<dbReference type="OrthoDB" id="4160729at2759"/>
<dbReference type="CDD" id="cd12148">
    <property type="entry name" value="fungal_TF_MHR"/>
    <property type="match status" value="1"/>
</dbReference>
<dbReference type="STRING" id="1664694.A0A0N0NPY4"/>
<evidence type="ECO:0000256" key="3">
    <source>
        <dbReference type="ARBA" id="ARBA00023015"/>
    </source>
</evidence>
<accession>A0A0N0NPY4</accession>
<feature type="region of interest" description="Disordered" evidence="6">
    <location>
        <begin position="286"/>
        <end position="305"/>
    </location>
</feature>
<keyword evidence="5" id="KW-0539">Nucleus</keyword>
<organism evidence="7 8">
    <name type="scientific">Cyphellophora attinorum</name>
    <dbReference type="NCBI Taxonomy" id="1664694"/>
    <lineage>
        <taxon>Eukaryota</taxon>
        <taxon>Fungi</taxon>
        <taxon>Dikarya</taxon>
        <taxon>Ascomycota</taxon>
        <taxon>Pezizomycotina</taxon>
        <taxon>Eurotiomycetes</taxon>
        <taxon>Chaetothyriomycetidae</taxon>
        <taxon>Chaetothyriales</taxon>
        <taxon>Cyphellophoraceae</taxon>
        <taxon>Cyphellophora</taxon>
    </lineage>
</organism>
<proteinExistence type="predicted"/>
<protein>
    <recommendedName>
        <fullName evidence="9">Transcription factor domain-containing protein</fullName>
    </recommendedName>
</protein>
<dbReference type="GO" id="GO:0046872">
    <property type="term" value="F:metal ion binding"/>
    <property type="evidence" value="ECO:0007669"/>
    <property type="project" value="UniProtKB-KW"/>
</dbReference>
<evidence type="ECO:0000256" key="5">
    <source>
        <dbReference type="ARBA" id="ARBA00023242"/>
    </source>
</evidence>
<keyword evidence="8" id="KW-1185">Reference proteome</keyword>
<dbReference type="VEuPathDB" id="FungiDB:AB675_1851"/>
<dbReference type="RefSeq" id="XP_018003022.1">
    <property type="nucleotide sequence ID" value="XM_018141773.1"/>
</dbReference>
<dbReference type="PANTHER" id="PTHR47338">
    <property type="entry name" value="ZN(II)2CYS6 TRANSCRIPTION FACTOR (EUROFUNG)-RELATED"/>
    <property type="match status" value="1"/>
</dbReference>
<dbReference type="InterPro" id="IPR050815">
    <property type="entry name" value="TF_fung"/>
</dbReference>
<gene>
    <name evidence="7" type="ORF">AB675_1851</name>
</gene>
<evidence type="ECO:0000256" key="6">
    <source>
        <dbReference type="SAM" id="MobiDB-lite"/>
    </source>
</evidence>
<dbReference type="GO" id="GO:0005634">
    <property type="term" value="C:nucleus"/>
    <property type="evidence" value="ECO:0007669"/>
    <property type="project" value="UniProtKB-SubCell"/>
</dbReference>
<dbReference type="AlphaFoldDB" id="A0A0N0NPY4"/>
<dbReference type="GO" id="GO:0000981">
    <property type="term" value="F:DNA-binding transcription factor activity, RNA polymerase II-specific"/>
    <property type="evidence" value="ECO:0007669"/>
    <property type="project" value="InterPro"/>
</dbReference>
<comment type="subcellular location">
    <subcellularLocation>
        <location evidence="1">Nucleus</location>
    </subcellularLocation>
</comment>
<dbReference type="GeneID" id="28733653"/>
<evidence type="ECO:0000256" key="1">
    <source>
        <dbReference type="ARBA" id="ARBA00004123"/>
    </source>
</evidence>
<feature type="compositionally biased region" description="Low complexity" evidence="6">
    <location>
        <begin position="294"/>
        <end position="303"/>
    </location>
</feature>
<dbReference type="Proteomes" id="UP000038010">
    <property type="component" value="Unassembled WGS sequence"/>
</dbReference>
<evidence type="ECO:0000256" key="2">
    <source>
        <dbReference type="ARBA" id="ARBA00022723"/>
    </source>
</evidence>